<feature type="region of interest" description="Disordered" evidence="2">
    <location>
        <begin position="1"/>
        <end position="101"/>
    </location>
</feature>
<dbReference type="GeneID" id="36587092"/>
<protein>
    <submittedName>
        <fullName evidence="3">Uncharacterized protein</fullName>
    </submittedName>
</protein>
<name>A0A2J6TXG8_9HELO</name>
<dbReference type="Gene3D" id="1.10.287.1490">
    <property type="match status" value="1"/>
</dbReference>
<dbReference type="GO" id="GO:0007076">
    <property type="term" value="P:mitotic chromosome condensation"/>
    <property type="evidence" value="ECO:0007669"/>
    <property type="project" value="TreeGrafter"/>
</dbReference>
<dbReference type="AlphaFoldDB" id="A0A2J6TXG8"/>
<dbReference type="InParanoid" id="A0A2J6TXG8"/>
<feature type="region of interest" description="Disordered" evidence="2">
    <location>
        <begin position="739"/>
        <end position="772"/>
    </location>
</feature>
<feature type="coiled-coil region" evidence="1">
    <location>
        <begin position="478"/>
        <end position="586"/>
    </location>
</feature>
<feature type="region of interest" description="Disordered" evidence="2">
    <location>
        <begin position="219"/>
        <end position="240"/>
    </location>
</feature>
<reference evidence="3 4" key="1">
    <citation type="submission" date="2016-04" db="EMBL/GenBank/DDBJ databases">
        <title>A degradative enzymes factory behind the ericoid mycorrhizal symbiosis.</title>
        <authorList>
            <consortium name="DOE Joint Genome Institute"/>
            <person name="Martino E."/>
            <person name="Morin E."/>
            <person name="Grelet G."/>
            <person name="Kuo A."/>
            <person name="Kohler A."/>
            <person name="Daghino S."/>
            <person name="Barry K."/>
            <person name="Choi C."/>
            <person name="Cichocki N."/>
            <person name="Clum A."/>
            <person name="Copeland A."/>
            <person name="Hainaut M."/>
            <person name="Haridas S."/>
            <person name="Labutti K."/>
            <person name="Lindquist E."/>
            <person name="Lipzen A."/>
            <person name="Khouja H.-R."/>
            <person name="Murat C."/>
            <person name="Ohm R."/>
            <person name="Olson A."/>
            <person name="Spatafora J."/>
            <person name="Veneault-Fourrey C."/>
            <person name="Henrissat B."/>
            <person name="Grigoriev I."/>
            <person name="Martin F."/>
            <person name="Perotto S."/>
        </authorList>
    </citation>
    <scope>NUCLEOTIDE SEQUENCE [LARGE SCALE GENOMIC DNA]</scope>
    <source>
        <strain evidence="3 4">E</strain>
    </source>
</reference>
<keyword evidence="1" id="KW-0175">Coiled coil</keyword>
<dbReference type="EMBL" id="KZ613740">
    <property type="protein sequence ID" value="PMD67648.1"/>
    <property type="molecule type" value="Genomic_DNA"/>
</dbReference>
<evidence type="ECO:0000256" key="1">
    <source>
        <dbReference type="SAM" id="Coils"/>
    </source>
</evidence>
<evidence type="ECO:0000313" key="4">
    <source>
        <dbReference type="Proteomes" id="UP000235371"/>
    </source>
</evidence>
<organism evidence="3 4">
    <name type="scientific">Hyaloscypha bicolor E</name>
    <dbReference type="NCBI Taxonomy" id="1095630"/>
    <lineage>
        <taxon>Eukaryota</taxon>
        <taxon>Fungi</taxon>
        <taxon>Dikarya</taxon>
        <taxon>Ascomycota</taxon>
        <taxon>Pezizomycotina</taxon>
        <taxon>Leotiomycetes</taxon>
        <taxon>Helotiales</taxon>
        <taxon>Hyaloscyphaceae</taxon>
        <taxon>Hyaloscypha</taxon>
        <taxon>Hyaloscypha bicolor</taxon>
    </lineage>
</organism>
<evidence type="ECO:0000256" key="2">
    <source>
        <dbReference type="SAM" id="MobiDB-lite"/>
    </source>
</evidence>
<dbReference type="GO" id="GO:0000785">
    <property type="term" value="C:chromatin"/>
    <property type="evidence" value="ECO:0007669"/>
    <property type="project" value="TreeGrafter"/>
</dbReference>
<keyword evidence="4" id="KW-1185">Reference proteome</keyword>
<dbReference type="OrthoDB" id="3532430at2759"/>
<dbReference type="GO" id="GO:0003682">
    <property type="term" value="F:chromatin binding"/>
    <property type="evidence" value="ECO:0007669"/>
    <property type="project" value="TreeGrafter"/>
</dbReference>
<gene>
    <name evidence="3" type="ORF">K444DRAFT_606551</name>
</gene>
<feature type="compositionally biased region" description="Basic and acidic residues" evidence="2">
    <location>
        <begin position="700"/>
        <end position="710"/>
    </location>
</feature>
<dbReference type="RefSeq" id="XP_024744552.1">
    <property type="nucleotide sequence ID" value="XM_024879015.1"/>
</dbReference>
<feature type="compositionally biased region" description="Basic and acidic residues" evidence="2">
    <location>
        <begin position="1"/>
        <end position="17"/>
    </location>
</feature>
<feature type="region of interest" description="Disordered" evidence="2">
    <location>
        <begin position="691"/>
        <end position="722"/>
    </location>
</feature>
<dbReference type="PANTHER" id="PTHR43941:SF1">
    <property type="entry name" value="STRUCTURAL MAINTENANCE OF CHROMOSOMES PROTEIN 2"/>
    <property type="match status" value="1"/>
</dbReference>
<feature type="compositionally biased region" description="Polar residues" evidence="2">
    <location>
        <begin position="73"/>
        <end position="94"/>
    </location>
</feature>
<dbReference type="GO" id="GO:0000793">
    <property type="term" value="C:condensed chromosome"/>
    <property type="evidence" value="ECO:0007669"/>
    <property type="project" value="TreeGrafter"/>
</dbReference>
<dbReference type="Proteomes" id="UP000235371">
    <property type="component" value="Unassembled WGS sequence"/>
</dbReference>
<evidence type="ECO:0000313" key="3">
    <source>
        <dbReference type="EMBL" id="PMD67648.1"/>
    </source>
</evidence>
<proteinExistence type="predicted"/>
<dbReference type="STRING" id="1095630.A0A2J6TXG8"/>
<dbReference type="PANTHER" id="PTHR43941">
    <property type="entry name" value="STRUCTURAL MAINTENANCE OF CHROMOSOMES PROTEIN 2"/>
    <property type="match status" value="1"/>
</dbReference>
<accession>A0A2J6TXG8</accession>
<dbReference type="GO" id="GO:0000796">
    <property type="term" value="C:condensin complex"/>
    <property type="evidence" value="ECO:0007669"/>
    <property type="project" value="TreeGrafter"/>
</dbReference>
<sequence>MAENDLYERIVNDERPIAARRKPRSSIGPNIKARSNPQPEVSRPHGISTPPTTPKRSKKRVRFSEPGPESIDTESASSGLTPFIQRTSISTTPTSKRRHSTTATLWNRADYDTSPISRPFHFVALRQVLDERVKRRLRRNRLSEEMNEIEREKRIEARQVERLRSELAAKDIEIQSLRGQRDLETQIEEASGGSIITNTTLSAKVQELEQEIVQLKTELQRRESDTEDDPNWTVAARDPFDFNDDGDNMITNYDEDFTMNDEVITTPTRLNTSFPSPPSTMPNTPCKSVSSMNAGIPTSPPVPNPENGALKSQLQSLQLEISKLTAAIAFNDDNETRLAQKLSDFIPTDGSHDHTSLDSALDSVLTQLALSQSHALEHSTAFSALTNEITNLGFPSSSGPEQTLETIASQFRQARLDLEYLTPGENPEGFENDKLLDMLVSRIKVLVQKVKERDDTIDQYHEQEVLLRQQIDTRVTVMEDMRKELSLANSICADLRSEIQENETSNERLKEALEGYRTEVSGLEKLIERIEGEGRESATSLNQLVASVQEEHNALKIDNENKALLLAELEERLASALRFASELEAQLASLTTTHSSCTSTISQLQLSASEREKAHGNALALRDARVSELREEVARVNTSLKNAHGVIFNLRKENKELVAQSEGEKSRGEFKLQNMRDHVIRAVMRDGNGDLGDEISVLGPRREGNEENEGRTGSSIEGGSIEPVGLGVVREAPMMMDAGLARRSGNGKKRRRYDSGMGFLDEEDEGALSSDI</sequence>